<dbReference type="SUPFAM" id="SSF50494">
    <property type="entry name" value="Trypsin-like serine proteases"/>
    <property type="match status" value="1"/>
</dbReference>
<dbReference type="SMART" id="SM00020">
    <property type="entry name" value="Tryp_SPc"/>
    <property type="match status" value="1"/>
</dbReference>
<dbReference type="PANTHER" id="PTHR24276:SF98">
    <property type="entry name" value="FI18310P1-RELATED"/>
    <property type="match status" value="1"/>
</dbReference>
<protein>
    <submittedName>
        <fullName evidence="5">Trypsin</fullName>
    </submittedName>
</protein>
<organism evidence="5 6">
    <name type="scientific">Amycolatopsis rubida</name>
    <dbReference type="NCBI Taxonomy" id="112413"/>
    <lineage>
        <taxon>Bacteria</taxon>
        <taxon>Bacillati</taxon>
        <taxon>Actinomycetota</taxon>
        <taxon>Actinomycetes</taxon>
        <taxon>Pseudonocardiales</taxon>
        <taxon>Pseudonocardiaceae</taxon>
        <taxon>Amycolatopsis</taxon>
    </lineage>
</organism>
<dbReference type="InterPro" id="IPR033116">
    <property type="entry name" value="TRYPSIN_SER"/>
</dbReference>
<dbReference type="OrthoDB" id="1496095at2"/>
<dbReference type="PANTHER" id="PTHR24276">
    <property type="entry name" value="POLYSERASE-RELATED"/>
    <property type="match status" value="1"/>
</dbReference>
<accession>A0A1I6A2X1</accession>
<dbReference type="InterPro" id="IPR009003">
    <property type="entry name" value="Peptidase_S1_PA"/>
</dbReference>
<evidence type="ECO:0000256" key="1">
    <source>
        <dbReference type="ARBA" id="ARBA00007664"/>
    </source>
</evidence>
<dbReference type="InterPro" id="IPR001314">
    <property type="entry name" value="Peptidase_S1A"/>
</dbReference>
<dbReference type="FunFam" id="2.40.10.10:FF:000002">
    <property type="entry name" value="Transmembrane protease serine"/>
    <property type="match status" value="1"/>
</dbReference>
<dbReference type="InterPro" id="IPR001254">
    <property type="entry name" value="Trypsin_dom"/>
</dbReference>
<evidence type="ECO:0000259" key="4">
    <source>
        <dbReference type="PROSITE" id="PS50240"/>
    </source>
</evidence>
<dbReference type="GO" id="GO:0004252">
    <property type="term" value="F:serine-type endopeptidase activity"/>
    <property type="evidence" value="ECO:0007669"/>
    <property type="project" value="InterPro"/>
</dbReference>
<dbReference type="PRINTS" id="PR00722">
    <property type="entry name" value="CHYMOTRYPSIN"/>
</dbReference>
<dbReference type="InterPro" id="IPR043504">
    <property type="entry name" value="Peptidase_S1_PA_chymotrypsin"/>
</dbReference>
<feature type="chain" id="PRO_5011682282" evidence="3">
    <location>
        <begin position="26"/>
        <end position="252"/>
    </location>
</feature>
<evidence type="ECO:0000256" key="2">
    <source>
        <dbReference type="ARBA" id="ARBA00023157"/>
    </source>
</evidence>
<reference evidence="5 6" key="1">
    <citation type="submission" date="2016-10" db="EMBL/GenBank/DDBJ databases">
        <authorList>
            <person name="de Groot N.N."/>
        </authorList>
    </citation>
    <scope>NUCLEOTIDE SEQUENCE [LARGE SCALE GENOMIC DNA]</scope>
    <source>
        <strain evidence="5 6">DSM 44637</strain>
    </source>
</reference>
<dbReference type="STRING" id="112413.SAMN05421854_11752"/>
<dbReference type="PROSITE" id="PS00135">
    <property type="entry name" value="TRYPSIN_SER"/>
    <property type="match status" value="1"/>
</dbReference>
<dbReference type="RefSeq" id="WP_093576595.1">
    <property type="nucleotide sequence ID" value="NZ_FOWC01000017.1"/>
</dbReference>
<dbReference type="FunFam" id="2.40.10.10:FF:000068">
    <property type="entry name" value="transmembrane protease serine 2"/>
    <property type="match status" value="1"/>
</dbReference>
<keyword evidence="3" id="KW-0732">Signal</keyword>
<dbReference type="CDD" id="cd00190">
    <property type="entry name" value="Tryp_SPc"/>
    <property type="match status" value="1"/>
</dbReference>
<gene>
    <name evidence="5" type="ORF">SAMN05421854_11752</name>
</gene>
<dbReference type="Gene3D" id="2.40.10.10">
    <property type="entry name" value="Trypsin-like serine proteases"/>
    <property type="match status" value="1"/>
</dbReference>
<evidence type="ECO:0000256" key="3">
    <source>
        <dbReference type="SAM" id="SignalP"/>
    </source>
</evidence>
<evidence type="ECO:0000313" key="5">
    <source>
        <dbReference type="EMBL" id="SFQ62953.1"/>
    </source>
</evidence>
<dbReference type="InterPro" id="IPR050430">
    <property type="entry name" value="Peptidase_S1"/>
</dbReference>
<name>A0A1I6A2X1_9PSEU</name>
<dbReference type="GO" id="GO:0006508">
    <property type="term" value="P:proteolysis"/>
    <property type="evidence" value="ECO:0007669"/>
    <property type="project" value="InterPro"/>
</dbReference>
<proteinExistence type="inferred from homology"/>
<dbReference type="AlphaFoldDB" id="A0A1I6A2X1"/>
<dbReference type="PROSITE" id="PS50240">
    <property type="entry name" value="TRYPSIN_DOM"/>
    <property type="match status" value="1"/>
</dbReference>
<evidence type="ECO:0000313" key="6">
    <source>
        <dbReference type="Proteomes" id="UP000199137"/>
    </source>
</evidence>
<comment type="similarity">
    <text evidence="1">Belongs to the peptidase S1 family.</text>
</comment>
<feature type="domain" description="Peptidase S1" evidence="4">
    <location>
        <begin position="29"/>
        <end position="250"/>
    </location>
</feature>
<dbReference type="Pfam" id="PF00089">
    <property type="entry name" value="Trypsin"/>
    <property type="match status" value="1"/>
</dbReference>
<sequence length="252" mass="25793">MPRRFAFIVAVVLSVISLSTSAAGAAPAVIGGEKASLAQHPYAVYLVDSHGTQFCGGVIVSRTAVATAAHCAATVPVGELSVVAGREDKRSQDGVVRAVSAAWQHPDFRTPQQGSDVAVLTVRGSLPYRPAGLARDPNRYPAGTTATVLGWGRLANGGDRSDYLRQAIVPLADDSTCHTAYPEYSATSMLCAGYPNGGIDACKGDSGGPLVVGDTVVGIVSYGDGCGKPGKPGMYTRVTSFADDIAAHAGLS</sequence>
<dbReference type="EMBL" id="FOWC01000017">
    <property type="protein sequence ID" value="SFQ62953.1"/>
    <property type="molecule type" value="Genomic_DNA"/>
</dbReference>
<keyword evidence="2" id="KW-1015">Disulfide bond</keyword>
<feature type="signal peptide" evidence="3">
    <location>
        <begin position="1"/>
        <end position="25"/>
    </location>
</feature>
<dbReference type="Proteomes" id="UP000199137">
    <property type="component" value="Unassembled WGS sequence"/>
</dbReference>